<keyword evidence="3" id="KW-1185">Reference proteome</keyword>
<feature type="compositionally biased region" description="Low complexity" evidence="1">
    <location>
        <begin position="333"/>
        <end position="346"/>
    </location>
</feature>
<comment type="caution">
    <text evidence="2">The sequence shown here is derived from an EMBL/GenBank/DDBJ whole genome shotgun (WGS) entry which is preliminary data.</text>
</comment>
<dbReference type="EMBL" id="JANQDX010000008">
    <property type="protein sequence ID" value="KAL0920161.1"/>
    <property type="molecule type" value="Genomic_DNA"/>
</dbReference>
<feature type="region of interest" description="Disordered" evidence="1">
    <location>
        <begin position="67"/>
        <end position="110"/>
    </location>
</feature>
<accession>A0ABD0V5S7</accession>
<name>A0ABD0V5S7_DENTH</name>
<protein>
    <submittedName>
        <fullName evidence="2">Uncharacterized protein</fullName>
    </submittedName>
</protein>
<evidence type="ECO:0000313" key="2">
    <source>
        <dbReference type="EMBL" id="KAL0920161.1"/>
    </source>
</evidence>
<proteinExistence type="predicted"/>
<feature type="region of interest" description="Disordered" evidence="1">
    <location>
        <begin position="326"/>
        <end position="353"/>
    </location>
</feature>
<evidence type="ECO:0000313" key="3">
    <source>
        <dbReference type="Proteomes" id="UP001552299"/>
    </source>
</evidence>
<feature type="compositionally biased region" description="Basic and acidic residues" evidence="1">
    <location>
        <begin position="67"/>
        <end position="80"/>
    </location>
</feature>
<sequence length="353" mass="39704">MTTRVEKDIDGDGVENHGKRANSNEQDMVVRKVSVFELLAHKPLWNLPPPPTALPSKSKPLCARLSKAERRPHLGRDPSKRPSISSRRTLSTTEPSPAANPRGRRFLRSEKETPRCCPLFLFQNQELRGGVVSPYYSKGESRELPLSQTNSGEFVTTEAVSKNFQTAQATSGSTQIVETATWTPWTTIFSSIHPFSCLLTRQVDCGLHRENPMRQSIWYQSLDLVSEPRLVYPRRVVSFVVFCLCQVCCFVTSLLQMADPEVDHGFVYNAKGQVDILKSPFFNFTPNVDHSIEEYMDRIIFQLATTIDEQISTFQWTIISKVKKAPDGNSLPSVKSSTKISNSFSSGDENFPP</sequence>
<organism evidence="2 3">
    <name type="scientific">Dendrobium thyrsiflorum</name>
    <name type="common">Pinecone-like raceme dendrobium</name>
    <name type="synonym">Orchid</name>
    <dbReference type="NCBI Taxonomy" id="117978"/>
    <lineage>
        <taxon>Eukaryota</taxon>
        <taxon>Viridiplantae</taxon>
        <taxon>Streptophyta</taxon>
        <taxon>Embryophyta</taxon>
        <taxon>Tracheophyta</taxon>
        <taxon>Spermatophyta</taxon>
        <taxon>Magnoliopsida</taxon>
        <taxon>Liliopsida</taxon>
        <taxon>Asparagales</taxon>
        <taxon>Orchidaceae</taxon>
        <taxon>Epidendroideae</taxon>
        <taxon>Malaxideae</taxon>
        <taxon>Dendrobiinae</taxon>
        <taxon>Dendrobium</taxon>
    </lineage>
</organism>
<gene>
    <name evidence="2" type="ORF">M5K25_009278</name>
</gene>
<dbReference type="Proteomes" id="UP001552299">
    <property type="component" value="Unassembled WGS sequence"/>
</dbReference>
<evidence type="ECO:0000256" key="1">
    <source>
        <dbReference type="SAM" id="MobiDB-lite"/>
    </source>
</evidence>
<feature type="compositionally biased region" description="Basic and acidic residues" evidence="1">
    <location>
        <begin position="1"/>
        <end position="18"/>
    </location>
</feature>
<reference evidence="2 3" key="1">
    <citation type="journal article" date="2024" name="Plant Biotechnol. J.">
        <title>Dendrobium thyrsiflorum genome and its molecular insights into genes involved in important horticultural traits.</title>
        <authorList>
            <person name="Chen B."/>
            <person name="Wang J.Y."/>
            <person name="Zheng P.J."/>
            <person name="Li K.L."/>
            <person name="Liang Y.M."/>
            <person name="Chen X.F."/>
            <person name="Zhang C."/>
            <person name="Zhao X."/>
            <person name="He X."/>
            <person name="Zhang G.Q."/>
            <person name="Liu Z.J."/>
            <person name="Xu Q."/>
        </authorList>
    </citation>
    <scope>NUCLEOTIDE SEQUENCE [LARGE SCALE GENOMIC DNA]</scope>
    <source>
        <strain evidence="2">GZMU011</strain>
    </source>
</reference>
<feature type="region of interest" description="Disordered" evidence="1">
    <location>
        <begin position="1"/>
        <end position="28"/>
    </location>
</feature>
<feature type="compositionally biased region" description="Polar residues" evidence="1">
    <location>
        <begin position="82"/>
        <end position="95"/>
    </location>
</feature>
<dbReference type="AlphaFoldDB" id="A0ABD0V5S7"/>